<dbReference type="RefSeq" id="WP_237382168.1">
    <property type="nucleotide sequence ID" value="NZ_CP071793.1"/>
</dbReference>
<dbReference type="InterPro" id="IPR037523">
    <property type="entry name" value="VOC_core"/>
</dbReference>
<sequence>MAIKGMKMIHIVSGDVNESRRFYGEILGLPEQSPMEGELAFGEEGHTQIWPVRLPEQEKAPKPGEVIMVLSSDDVRGDYARMTEAGVEFTIPPSNPYGPWEAHLRDPDGLWVTIIEV</sequence>
<feature type="domain" description="VOC" evidence="1">
    <location>
        <begin position="5"/>
        <end position="117"/>
    </location>
</feature>
<organism evidence="2 3">
    <name type="scientific">Sulfidibacter corallicola</name>
    <dbReference type="NCBI Taxonomy" id="2818388"/>
    <lineage>
        <taxon>Bacteria</taxon>
        <taxon>Pseudomonadati</taxon>
        <taxon>Acidobacteriota</taxon>
        <taxon>Holophagae</taxon>
        <taxon>Acanthopleuribacterales</taxon>
        <taxon>Acanthopleuribacteraceae</taxon>
        <taxon>Sulfidibacter</taxon>
    </lineage>
</organism>
<dbReference type="InterPro" id="IPR004360">
    <property type="entry name" value="Glyas_Fos-R_dOase_dom"/>
</dbReference>
<dbReference type="AlphaFoldDB" id="A0A8A4TSM5"/>
<evidence type="ECO:0000313" key="3">
    <source>
        <dbReference type="Proteomes" id="UP000663929"/>
    </source>
</evidence>
<proteinExistence type="predicted"/>
<reference evidence="2" key="1">
    <citation type="submission" date="2021-03" db="EMBL/GenBank/DDBJ databases">
        <title>Acanthopleuribacteraceae sp. M133.</title>
        <authorList>
            <person name="Wang G."/>
        </authorList>
    </citation>
    <scope>NUCLEOTIDE SEQUENCE</scope>
    <source>
        <strain evidence="2">M133</strain>
    </source>
</reference>
<evidence type="ECO:0000313" key="2">
    <source>
        <dbReference type="EMBL" id="QTD52058.1"/>
    </source>
</evidence>
<dbReference type="KEGG" id="scor:J3U87_06255"/>
<dbReference type="Gene3D" id="3.10.180.10">
    <property type="entry name" value="2,3-Dihydroxybiphenyl 1,2-Dioxygenase, domain 1"/>
    <property type="match status" value="1"/>
</dbReference>
<dbReference type="SUPFAM" id="SSF54593">
    <property type="entry name" value="Glyoxalase/Bleomycin resistance protein/Dihydroxybiphenyl dioxygenase"/>
    <property type="match status" value="1"/>
</dbReference>
<protein>
    <submittedName>
        <fullName evidence="2">VOC family protein</fullName>
    </submittedName>
</protein>
<dbReference type="EMBL" id="CP071793">
    <property type="protein sequence ID" value="QTD52058.1"/>
    <property type="molecule type" value="Genomic_DNA"/>
</dbReference>
<dbReference type="PROSITE" id="PS51819">
    <property type="entry name" value="VOC"/>
    <property type="match status" value="1"/>
</dbReference>
<dbReference type="Pfam" id="PF00903">
    <property type="entry name" value="Glyoxalase"/>
    <property type="match status" value="1"/>
</dbReference>
<gene>
    <name evidence="2" type="ORF">J3U87_06255</name>
</gene>
<dbReference type="InterPro" id="IPR029068">
    <property type="entry name" value="Glyas_Bleomycin-R_OHBP_Dase"/>
</dbReference>
<dbReference type="Proteomes" id="UP000663929">
    <property type="component" value="Chromosome"/>
</dbReference>
<accession>A0A8A4TSM5</accession>
<evidence type="ECO:0000259" key="1">
    <source>
        <dbReference type="PROSITE" id="PS51819"/>
    </source>
</evidence>
<dbReference type="CDD" id="cd06587">
    <property type="entry name" value="VOC"/>
    <property type="match status" value="1"/>
</dbReference>
<name>A0A8A4TSM5_SULCO</name>
<keyword evidence="3" id="KW-1185">Reference proteome</keyword>